<dbReference type="Gene3D" id="3.30.1950.10">
    <property type="entry name" value="wza like domain"/>
    <property type="match status" value="1"/>
</dbReference>
<dbReference type="InterPro" id="IPR003715">
    <property type="entry name" value="Poly_export_N"/>
</dbReference>
<dbReference type="Proteomes" id="UP000001420">
    <property type="component" value="Chromosome"/>
</dbReference>
<dbReference type="OrthoDB" id="9793939at2"/>
<evidence type="ECO:0000313" key="4">
    <source>
        <dbReference type="Proteomes" id="UP000001420"/>
    </source>
</evidence>
<keyword evidence="4" id="KW-1185">Reference proteome</keyword>
<dbReference type="EMBL" id="AE017126">
    <property type="protein sequence ID" value="AAQ00360.1"/>
    <property type="molecule type" value="Genomic_DNA"/>
</dbReference>
<dbReference type="PANTHER" id="PTHR33619">
    <property type="entry name" value="POLYSACCHARIDE EXPORT PROTEIN GFCE-RELATED"/>
    <property type="match status" value="1"/>
</dbReference>
<dbReference type="Pfam" id="PF02563">
    <property type="entry name" value="Poly_export"/>
    <property type="match status" value="1"/>
</dbReference>
<dbReference type="HOGENOM" id="CLU_022181_0_0_3"/>
<name>Q7VAY7_PROMA</name>
<gene>
    <name evidence="3" type="primary">wza</name>
    <name evidence="3" type="ordered locus">Pro_1316</name>
</gene>
<evidence type="ECO:0000256" key="1">
    <source>
        <dbReference type="ARBA" id="ARBA00022729"/>
    </source>
</evidence>
<dbReference type="PANTHER" id="PTHR33619:SF3">
    <property type="entry name" value="POLYSACCHARIDE EXPORT PROTEIN GFCE-RELATED"/>
    <property type="match status" value="1"/>
</dbReference>
<evidence type="ECO:0000313" key="3">
    <source>
        <dbReference type="EMBL" id="AAQ00360.1"/>
    </source>
</evidence>
<protein>
    <submittedName>
        <fullName evidence="3">Polysaccharide export-related periplasmic protein</fullName>
    </submittedName>
</protein>
<proteinExistence type="predicted"/>
<dbReference type="InterPro" id="IPR049712">
    <property type="entry name" value="Poly_export"/>
</dbReference>
<dbReference type="Gene3D" id="3.10.560.10">
    <property type="entry name" value="Outer membrane lipoprotein wza domain like"/>
    <property type="match status" value="2"/>
</dbReference>
<dbReference type="STRING" id="167539.Pro_1316"/>
<dbReference type="KEGG" id="pma:Pro_1316"/>
<reference evidence="3 4" key="1">
    <citation type="journal article" date="2003" name="Proc. Natl. Acad. Sci. U.S.A.">
        <title>Genome sequence of the cyanobacterium Prochlorococcus marinus SS120, a nearly minimal oxyphototrophic genome.</title>
        <authorList>
            <person name="Dufresne A."/>
            <person name="Salanoubat M."/>
            <person name="Partensky F."/>
            <person name="Artiguenave F."/>
            <person name="Axmann I.M."/>
            <person name="Barbe V."/>
            <person name="Duprat S."/>
            <person name="Galperin M.Y."/>
            <person name="Koonin E.V."/>
            <person name="Le Gall F."/>
            <person name="Makarova K.S."/>
            <person name="Ostrowski M."/>
            <person name="Oztas S."/>
            <person name="Robert C."/>
            <person name="Rogozin I.B."/>
            <person name="Scanlan D.J."/>
            <person name="Tandeau de Marsac N."/>
            <person name="Weissenbach J."/>
            <person name="Wincker P."/>
            <person name="Wolf Y.I."/>
            <person name="Hess W.R."/>
        </authorList>
    </citation>
    <scope>NUCLEOTIDE SEQUENCE [LARGE SCALE GENOMIC DNA]</scope>
    <source>
        <strain evidence="4">SARG / CCMP1375 / SS120</strain>
    </source>
</reference>
<dbReference type="eggNOG" id="COG1596">
    <property type="taxonomic scope" value="Bacteria"/>
</dbReference>
<dbReference type="AlphaFoldDB" id="Q7VAY7"/>
<evidence type="ECO:0000259" key="2">
    <source>
        <dbReference type="Pfam" id="PF02563"/>
    </source>
</evidence>
<feature type="domain" description="Polysaccharide export protein N-terminal" evidence="2">
    <location>
        <begin position="51"/>
        <end position="122"/>
    </location>
</feature>
<dbReference type="PATRIC" id="fig|167539.5.peg.1381"/>
<dbReference type="GO" id="GO:0015159">
    <property type="term" value="F:polysaccharide transmembrane transporter activity"/>
    <property type="evidence" value="ECO:0007669"/>
    <property type="project" value="InterPro"/>
</dbReference>
<organism evidence="3 4">
    <name type="scientific">Prochlorococcus marinus (strain SARG / CCMP1375 / SS120)</name>
    <dbReference type="NCBI Taxonomy" id="167539"/>
    <lineage>
        <taxon>Bacteria</taxon>
        <taxon>Bacillati</taxon>
        <taxon>Cyanobacteriota</taxon>
        <taxon>Cyanophyceae</taxon>
        <taxon>Synechococcales</taxon>
        <taxon>Prochlorococcaceae</taxon>
        <taxon>Prochlorococcus</taxon>
    </lineage>
</organism>
<dbReference type="EnsemblBacteria" id="AAQ00360">
    <property type="protein sequence ID" value="AAQ00360"/>
    <property type="gene ID" value="Pro_1316"/>
</dbReference>
<accession>Q7VAY7</accession>
<keyword evidence="1" id="KW-0732">Signal</keyword>
<sequence length="404" mass="45256">MLLKKLSKNIAIILVFTHSICSSVYSIESKKNEEVINNQPSIDYLDKIPKGEYLLGPGDSITIIFNSASKLSTRQTVDGDGTIFTSRLKRIYVEGLSINELTKLLERKYSEFLIEPNISILVTTYRPINIYVQGEVQNPGVYLIKGGEINLSLGNVNDPFGDDFLNPSDLTEDQRTLIEKFPDEYDERFQKKKTVYDGPVAPKLFDAIKRAGGITLYSDLRSVEVVRKQSISNGGGRIRARLDFLSVLENGEGAENIRLRDGDIIRINKSELALNEQLKIATRTNLHSKFNKVFISGRVYYPGAKVINKSATLNDLIVLSGGMKPLKGKVTFVRFLSDGTLERRSIRYRKNAKDNTYHNPVLRSGDIVNVEDSLIAKTSVGISEITNPFLGLYSTYKVIESITN</sequence>